<keyword evidence="2" id="KW-0540">Nuclease</keyword>
<evidence type="ECO:0000313" key="3">
    <source>
        <dbReference type="Proteomes" id="UP000266178"/>
    </source>
</evidence>
<reference evidence="2 3" key="1">
    <citation type="submission" date="2018-08" db="EMBL/GenBank/DDBJ databases">
        <title>Meiothermus granaticius genome AF-68 sequencing project.</title>
        <authorList>
            <person name="Da Costa M.S."/>
            <person name="Albuquerque L."/>
            <person name="Raposo P."/>
            <person name="Froufe H.J.C."/>
            <person name="Barroso C.S."/>
            <person name="Egas C."/>
        </authorList>
    </citation>
    <scope>NUCLEOTIDE SEQUENCE [LARGE SCALE GENOMIC DNA]</scope>
    <source>
        <strain evidence="2 3">AF-68</strain>
    </source>
</reference>
<dbReference type="SMART" id="SM00507">
    <property type="entry name" value="HNHc"/>
    <property type="match status" value="1"/>
</dbReference>
<dbReference type="Proteomes" id="UP000266178">
    <property type="component" value="Unassembled WGS sequence"/>
</dbReference>
<evidence type="ECO:0000259" key="1">
    <source>
        <dbReference type="SMART" id="SM00507"/>
    </source>
</evidence>
<proteinExistence type="predicted"/>
<dbReference type="AlphaFoldDB" id="A0A399F8K2"/>
<dbReference type="Gene3D" id="1.10.30.50">
    <property type="match status" value="1"/>
</dbReference>
<dbReference type="EMBL" id="QWLB01000052">
    <property type="protein sequence ID" value="RIH91232.1"/>
    <property type="molecule type" value="Genomic_DNA"/>
</dbReference>
<comment type="caution">
    <text evidence="2">The sequence shown here is derived from an EMBL/GenBank/DDBJ whole genome shotgun (WGS) entry which is preliminary data.</text>
</comment>
<accession>A0A399F8K2</accession>
<name>A0A399F8K2_9DEIN</name>
<keyword evidence="2" id="KW-0378">Hydrolase</keyword>
<dbReference type="Pfam" id="PF14279">
    <property type="entry name" value="HNH_5"/>
    <property type="match status" value="1"/>
</dbReference>
<keyword evidence="3" id="KW-1185">Reference proteome</keyword>
<protein>
    <submittedName>
        <fullName evidence="2">HNH endonuclease</fullName>
    </submittedName>
</protein>
<dbReference type="InterPro" id="IPR052892">
    <property type="entry name" value="NA-targeting_endonuclease"/>
</dbReference>
<sequence>MATDHPRAPRFTRPFCASVWNSLTLLRYPGAVNLDSPRILVLNAGYEPLGLASVKRAVILVMNGSAETVEESGEYLRTPRAPYPIPSIIRLKRLIRRPPGRLALNRRNILRRDAYTCQYCGKKGSDLTVDHVLPKSRGGRGIWENLVAACRPCNLKKKNRTPEEAGMKLARRPAAPRHGLLLVADLPSLPEAWRTYLPDIEHR</sequence>
<dbReference type="PANTHER" id="PTHR33877">
    <property type="entry name" value="SLL1193 PROTEIN"/>
    <property type="match status" value="1"/>
</dbReference>
<dbReference type="PANTHER" id="PTHR33877:SF2">
    <property type="entry name" value="OS07G0170200 PROTEIN"/>
    <property type="match status" value="1"/>
</dbReference>
<evidence type="ECO:0000313" key="2">
    <source>
        <dbReference type="EMBL" id="RIH91232.1"/>
    </source>
</evidence>
<dbReference type="InterPro" id="IPR029471">
    <property type="entry name" value="HNH_5"/>
</dbReference>
<feature type="domain" description="HNH nuclease" evidence="1">
    <location>
        <begin position="104"/>
        <end position="155"/>
    </location>
</feature>
<dbReference type="CDD" id="cd00085">
    <property type="entry name" value="HNHc"/>
    <property type="match status" value="1"/>
</dbReference>
<keyword evidence="2" id="KW-0255">Endonuclease</keyword>
<dbReference type="InterPro" id="IPR003615">
    <property type="entry name" value="HNH_nuc"/>
</dbReference>
<organism evidence="2 3">
    <name type="scientific">Meiothermus granaticius NBRC 107808</name>
    <dbReference type="NCBI Taxonomy" id="1227551"/>
    <lineage>
        <taxon>Bacteria</taxon>
        <taxon>Thermotogati</taxon>
        <taxon>Deinococcota</taxon>
        <taxon>Deinococci</taxon>
        <taxon>Thermales</taxon>
        <taxon>Thermaceae</taxon>
        <taxon>Meiothermus</taxon>
    </lineage>
</organism>
<gene>
    <name evidence="2" type="ORF">Mgrana_02889</name>
</gene>
<dbReference type="GO" id="GO:0004519">
    <property type="term" value="F:endonuclease activity"/>
    <property type="evidence" value="ECO:0007669"/>
    <property type="project" value="UniProtKB-KW"/>
</dbReference>